<dbReference type="EMBL" id="LHXM01000002">
    <property type="protein sequence ID" value="KXA91993.1"/>
    <property type="molecule type" value="Genomic_DNA"/>
</dbReference>
<dbReference type="AlphaFoldDB" id="A0A133UCT3"/>
<evidence type="ECO:0000313" key="2">
    <source>
        <dbReference type="Proteomes" id="UP000070195"/>
    </source>
</evidence>
<reference evidence="1 2" key="1">
    <citation type="journal article" date="2016" name="Sci. Rep.">
        <title>Metabolic traits of an uncultured archaeal lineage -MSBL1- from brine pools of the Red Sea.</title>
        <authorList>
            <person name="Mwirichia R."/>
            <person name="Alam I."/>
            <person name="Rashid M."/>
            <person name="Vinu M."/>
            <person name="Ba-Alawi W."/>
            <person name="Anthony Kamau A."/>
            <person name="Kamanda Ngugi D."/>
            <person name="Goker M."/>
            <person name="Klenk H.P."/>
            <person name="Bajic V."/>
            <person name="Stingl U."/>
        </authorList>
    </citation>
    <scope>NUCLEOTIDE SEQUENCE [LARGE SCALE GENOMIC DNA]</scope>
    <source>
        <strain evidence="1">SCGC-AAA259D18</strain>
    </source>
</reference>
<organism evidence="1 2">
    <name type="scientific">candidate division MSBL1 archaeon SCGC-AAA259D18</name>
    <dbReference type="NCBI Taxonomy" id="1698262"/>
    <lineage>
        <taxon>Archaea</taxon>
        <taxon>Methanobacteriati</taxon>
        <taxon>Methanobacteriota</taxon>
        <taxon>candidate division MSBL1</taxon>
    </lineage>
</organism>
<keyword evidence="2" id="KW-1185">Reference proteome</keyword>
<gene>
    <name evidence="1" type="ORF">AKJ63_00160</name>
</gene>
<name>A0A133UCT3_9EURY</name>
<evidence type="ECO:0000313" key="1">
    <source>
        <dbReference type="EMBL" id="KXA91993.1"/>
    </source>
</evidence>
<sequence>MDHRGGSGDGAELGLKEEYSGNAVLDLLHKYGRGELLGLIAFLGGSLDVSAPWGFAPQKLS</sequence>
<protein>
    <submittedName>
        <fullName evidence="1">Uncharacterized protein</fullName>
    </submittedName>
</protein>
<accession>A0A133UCT3</accession>
<dbReference type="Proteomes" id="UP000070195">
    <property type="component" value="Unassembled WGS sequence"/>
</dbReference>
<proteinExistence type="predicted"/>
<comment type="caution">
    <text evidence="1">The sequence shown here is derived from an EMBL/GenBank/DDBJ whole genome shotgun (WGS) entry which is preliminary data.</text>
</comment>